<feature type="transmembrane region" description="Helical" evidence="1">
    <location>
        <begin position="92"/>
        <end position="112"/>
    </location>
</feature>
<proteinExistence type="predicted"/>
<protein>
    <submittedName>
        <fullName evidence="2">DUF983 domain-containing protein</fullName>
    </submittedName>
</protein>
<evidence type="ECO:0000256" key="1">
    <source>
        <dbReference type="SAM" id="Phobius"/>
    </source>
</evidence>
<organism evidence="2 3">
    <name type="scientific">Lacimonas salitolerans</name>
    <dbReference type="NCBI Taxonomy" id="1323750"/>
    <lineage>
        <taxon>Bacteria</taxon>
        <taxon>Pseudomonadati</taxon>
        <taxon>Pseudomonadota</taxon>
        <taxon>Alphaproteobacteria</taxon>
        <taxon>Rhodobacterales</taxon>
        <taxon>Paracoccaceae</taxon>
        <taxon>Lacimonas</taxon>
    </lineage>
</organism>
<name>A0ABW4EE53_9RHOB</name>
<evidence type="ECO:0000313" key="2">
    <source>
        <dbReference type="EMBL" id="MFD1509595.1"/>
    </source>
</evidence>
<dbReference type="InterPro" id="IPR009325">
    <property type="entry name" value="DUF983"/>
</dbReference>
<keyword evidence="1" id="KW-0472">Membrane</keyword>
<dbReference type="EMBL" id="JBHUDD010000053">
    <property type="protein sequence ID" value="MFD1509595.1"/>
    <property type="molecule type" value="Genomic_DNA"/>
</dbReference>
<dbReference type="Proteomes" id="UP001597186">
    <property type="component" value="Unassembled WGS sequence"/>
</dbReference>
<keyword evidence="3" id="KW-1185">Reference proteome</keyword>
<sequence length="130" mass="13795">MADDPETRPALPARSNAEAMRRGLLCRCPNCGEGRLFDGYLTVVQKCSACGEPMGLYRAADGPAFITMTIVGLLLIPVLGLGFVAFRSDPLMLALVVTAVIGGLTLGLLRLVKGAFVGHLWAQHEIDRGA</sequence>
<feature type="transmembrane region" description="Helical" evidence="1">
    <location>
        <begin position="64"/>
        <end position="86"/>
    </location>
</feature>
<evidence type="ECO:0000313" key="3">
    <source>
        <dbReference type="Proteomes" id="UP001597186"/>
    </source>
</evidence>
<gene>
    <name evidence="2" type="ORF">ACFTOW_09295</name>
</gene>
<reference evidence="3" key="1">
    <citation type="journal article" date="2019" name="Int. J. Syst. Evol. Microbiol.">
        <title>The Global Catalogue of Microorganisms (GCM) 10K type strain sequencing project: providing services to taxonomists for standard genome sequencing and annotation.</title>
        <authorList>
            <consortium name="The Broad Institute Genomics Platform"/>
            <consortium name="The Broad Institute Genome Sequencing Center for Infectious Disease"/>
            <person name="Wu L."/>
            <person name="Ma J."/>
        </authorList>
    </citation>
    <scope>NUCLEOTIDE SEQUENCE [LARGE SCALE GENOMIC DNA]</scope>
    <source>
        <strain evidence="3">CGMCC 1.12477</strain>
    </source>
</reference>
<keyword evidence="1" id="KW-0812">Transmembrane</keyword>
<dbReference type="Pfam" id="PF06170">
    <property type="entry name" value="DUF983"/>
    <property type="match status" value="1"/>
</dbReference>
<comment type="caution">
    <text evidence="2">The sequence shown here is derived from an EMBL/GenBank/DDBJ whole genome shotgun (WGS) entry which is preliminary data.</text>
</comment>
<accession>A0ABW4EE53</accession>
<keyword evidence="1" id="KW-1133">Transmembrane helix</keyword>
<dbReference type="RefSeq" id="WP_379914917.1">
    <property type="nucleotide sequence ID" value="NZ_JBHUDD010000053.1"/>
</dbReference>